<sequence>MKGSDSSPSFVRVLPCANSSHDLLIWYLQSRQVVFCVGGKTSIAHAGTITSQPPCGAMAAKDESSDICGDAVPVFFQPDTELLLKTMQSHHEQLMDRLDQQEKLLRQEAQDITSATSPQIFVTSDSGSLLASVQPEQHYIGNAAPGILSARNARSEVPSLGLSNSYQLRSYSAEDTQLRDDADNAESIAIRKRFSDMQAPEKKGPGSHTRLLHSDSIPWTTRIVHNPAFDIFFAVIVFANAIFIGFDIQWTLDGREYAVDVVRTKPVIYMIFHYTFSALFLGELLLRLADSRCRYYCSEEWKWAFLDTLIVATSFWDIAVDVISAMLQDDSWDSISGLSTLKAMRIVRLTRVLKTAHFIRIFRFIMALRMLVQSILHTVKALFWALLLLTLIVYVFAILFSQAVYDYMSDEANPELPPDVQAAADRYFRSLVRSMMALFMSIAGGVSWEEVIRPLMFVSAFWEVCFLFFIAFSYLAVLNVVTEFSDAFDLEVHALDSAVREMTPWTCEDGSLVQWVFCHAAIESAQKDHTTVVQNMLDNKEQHLQKLRALFEKIGDKGAGGITYRVFEEKINSPAVRDYFETLGLDVWDPWSFFKLLDTDGGGVVELEEFFMGCLRFSGD</sequence>
<feature type="transmembrane region" description="Helical" evidence="7">
    <location>
        <begin position="382"/>
        <end position="400"/>
    </location>
</feature>
<feature type="transmembrane region" description="Helical" evidence="7">
    <location>
        <begin position="460"/>
        <end position="481"/>
    </location>
</feature>
<dbReference type="OrthoDB" id="424973at2759"/>
<evidence type="ECO:0000313" key="9">
    <source>
        <dbReference type="EMBL" id="CAE7847321.1"/>
    </source>
</evidence>
<proteinExistence type="predicted"/>
<keyword evidence="10" id="KW-1185">Reference proteome</keyword>
<evidence type="ECO:0000256" key="4">
    <source>
        <dbReference type="ARBA" id="ARBA00022989"/>
    </source>
</evidence>
<dbReference type="SUPFAM" id="SSF81324">
    <property type="entry name" value="Voltage-gated potassium channels"/>
    <property type="match status" value="1"/>
</dbReference>
<evidence type="ECO:0000256" key="2">
    <source>
        <dbReference type="ARBA" id="ARBA00022692"/>
    </source>
</evidence>
<comment type="caution">
    <text evidence="9">The sequence shown here is derived from an EMBL/GenBank/DDBJ whole genome shotgun (WGS) entry which is preliminary data.</text>
</comment>
<comment type="subcellular location">
    <subcellularLocation>
        <location evidence="1">Membrane</location>
        <topology evidence="1">Multi-pass membrane protein</topology>
    </subcellularLocation>
</comment>
<dbReference type="Gene3D" id="1.10.238.10">
    <property type="entry name" value="EF-hand"/>
    <property type="match status" value="1"/>
</dbReference>
<dbReference type="EMBL" id="CAJNJA010052609">
    <property type="protein sequence ID" value="CAE7847321.1"/>
    <property type="molecule type" value="Genomic_DNA"/>
</dbReference>
<dbReference type="Pfam" id="PF00520">
    <property type="entry name" value="Ion_trans"/>
    <property type="match status" value="1"/>
</dbReference>
<reference evidence="9" key="1">
    <citation type="submission" date="2021-02" db="EMBL/GenBank/DDBJ databases">
        <authorList>
            <person name="Dougan E. K."/>
            <person name="Rhodes N."/>
            <person name="Thang M."/>
            <person name="Chan C."/>
        </authorList>
    </citation>
    <scope>NUCLEOTIDE SEQUENCE</scope>
</reference>
<keyword evidence="3" id="KW-0106">Calcium</keyword>
<evidence type="ECO:0000313" key="10">
    <source>
        <dbReference type="Proteomes" id="UP000601435"/>
    </source>
</evidence>
<evidence type="ECO:0000256" key="3">
    <source>
        <dbReference type="ARBA" id="ARBA00022837"/>
    </source>
</evidence>
<dbReference type="InterPro" id="IPR005821">
    <property type="entry name" value="Ion_trans_dom"/>
</dbReference>
<feature type="coiled-coil region" evidence="6">
    <location>
        <begin position="84"/>
        <end position="115"/>
    </location>
</feature>
<dbReference type="InterPro" id="IPR027359">
    <property type="entry name" value="Volt_channel_dom_sf"/>
</dbReference>
<dbReference type="GO" id="GO:0005509">
    <property type="term" value="F:calcium ion binding"/>
    <property type="evidence" value="ECO:0007669"/>
    <property type="project" value="InterPro"/>
</dbReference>
<feature type="transmembrane region" description="Helical" evidence="7">
    <location>
        <begin position="431"/>
        <end position="448"/>
    </location>
</feature>
<feature type="transmembrane region" description="Helical" evidence="7">
    <location>
        <begin position="228"/>
        <end position="246"/>
    </location>
</feature>
<dbReference type="InterPro" id="IPR011992">
    <property type="entry name" value="EF-hand-dom_pair"/>
</dbReference>
<keyword evidence="5 7" id="KW-0472">Membrane</keyword>
<evidence type="ECO:0000259" key="8">
    <source>
        <dbReference type="PROSITE" id="PS50222"/>
    </source>
</evidence>
<evidence type="ECO:0000256" key="5">
    <source>
        <dbReference type="ARBA" id="ARBA00023136"/>
    </source>
</evidence>
<dbReference type="Gene3D" id="1.10.287.70">
    <property type="match status" value="1"/>
</dbReference>
<accession>A0A813A219</accession>
<keyword evidence="6" id="KW-0175">Coiled coil</keyword>
<dbReference type="InterPro" id="IPR018247">
    <property type="entry name" value="EF_Hand_1_Ca_BS"/>
</dbReference>
<evidence type="ECO:0000256" key="6">
    <source>
        <dbReference type="SAM" id="Coils"/>
    </source>
</evidence>
<evidence type="ECO:0000256" key="7">
    <source>
        <dbReference type="SAM" id="Phobius"/>
    </source>
</evidence>
<dbReference type="Proteomes" id="UP000601435">
    <property type="component" value="Unassembled WGS sequence"/>
</dbReference>
<dbReference type="PANTHER" id="PTHR10037">
    <property type="entry name" value="VOLTAGE-GATED CATION CHANNEL CALCIUM AND SODIUM"/>
    <property type="match status" value="1"/>
</dbReference>
<dbReference type="InterPro" id="IPR043203">
    <property type="entry name" value="VGCC_Ca_Na"/>
</dbReference>
<dbReference type="PROSITE" id="PS50222">
    <property type="entry name" value="EF_HAND_2"/>
    <property type="match status" value="1"/>
</dbReference>
<dbReference type="Gene3D" id="1.20.120.350">
    <property type="entry name" value="Voltage-gated potassium channels. Chain C"/>
    <property type="match status" value="1"/>
</dbReference>
<dbReference type="GO" id="GO:0001518">
    <property type="term" value="C:voltage-gated sodium channel complex"/>
    <property type="evidence" value="ECO:0007669"/>
    <property type="project" value="TreeGrafter"/>
</dbReference>
<name>A0A813A219_9DINO</name>
<feature type="domain" description="EF-hand" evidence="8">
    <location>
        <begin position="593"/>
        <end position="620"/>
    </location>
</feature>
<dbReference type="SUPFAM" id="SSF47473">
    <property type="entry name" value="EF-hand"/>
    <property type="match status" value="1"/>
</dbReference>
<feature type="non-terminal residue" evidence="9">
    <location>
        <position position="1"/>
    </location>
</feature>
<gene>
    <name evidence="9" type="primary">CACNA1F</name>
    <name evidence="9" type="ORF">SNEC2469_LOCUS26130</name>
</gene>
<protein>
    <submittedName>
        <fullName evidence="9">CACNA1F protein</fullName>
    </submittedName>
</protein>
<dbReference type="PANTHER" id="PTHR10037:SF62">
    <property type="entry name" value="SODIUM CHANNEL PROTEIN 60E"/>
    <property type="match status" value="1"/>
</dbReference>
<dbReference type="InterPro" id="IPR002048">
    <property type="entry name" value="EF_hand_dom"/>
</dbReference>
<evidence type="ECO:0000256" key="1">
    <source>
        <dbReference type="ARBA" id="ARBA00004141"/>
    </source>
</evidence>
<dbReference type="GO" id="GO:0005248">
    <property type="term" value="F:voltage-gated sodium channel activity"/>
    <property type="evidence" value="ECO:0007669"/>
    <property type="project" value="TreeGrafter"/>
</dbReference>
<dbReference type="AlphaFoldDB" id="A0A813A219"/>
<dbReference type="PROSITE" id="PS00018">
    <property type="entry name" value="EF_HAND_1"/>
    <property type="match status" value="1"/>
</dbReference>
<feature type="transmembrane region" description="Helical" evidence="7">
    <location>
        <begin position="266"/>
        <end position="286"/>
    </location>
</feature>
<keyword evidence="2 7" id="KW-0812">Transmembrane</keyword>
<keyword evidence="4 7" id="KW-1133">Transmembrane helix</keyword>
<organism evidence="9 10">
    <name type="scientific">Symbiodinium necroappetens</name>
    <dbReference type="NCBI Taxonomy" id="1628268"/>
    <lineage>
        <taxon>Eukaryota</taxon>
        <taxon>Sar</taxon>
        <taxon>Alveolata</taxon>
        <taxon>Dinophyceae</taxon>
        <taxon>Suessiales</taxon>
        <taxon>Symbiodiniaceae</taxon>
        <taxon>Symbiodinium</taxon>
    </lineage>
</organism>